<dbReference type="AlphaFoldDB" id="A0A1D1VMV8"/>
<evidence type="ECO:0000313" key="2">
    <source>
        <dbReference type="EMBL" id="GAV00244.1"/>
    </source>
</evidence>
<gene>
    <name evidence="2" type="primary">RvY_11126</name>
    <name evidence="2" type="synonym">RvY_11126.1</name>
    <name evidence="2" type="ORF">RvY_11126-1</name>
</gene>
<dbReference type="PROSITE" id="PS50181">
    <property type="entry name" value="FBOX"/>
    <property type="match status" value="1"/>
</dbReference>
<dbReference type="SMART" id="SM00256">
    <property type="entry name" value="FBOX"/>
    <property type="match status" value="1"/>
</dbReference>
<proteinExistence type="predicted"/>
<comment type="caution">
    <text evidence="2">The sequence shown here is derived from an EMBL/GenBank/DDBJ whole genome shotgun (WGS) entry which is preliminary data.</text>
</comment>
<evidence type="ECO:0000313" key="3">
    <source>
        <dbReference type="Proteomes" id="UP000186922"/>
    </source>
</evidence>
<reference evidence="2 3" key="1">
    <citation type="journal article" date="2016" name="Nat. Commun.">
        <title>Extremotolerant tardigrade genome and improved radiotolerance of human cultured cells by tardigrade-unique protein.</title>
        <authorList>
            <person name="Hashimoto T."/>
            <person name="Horikawa D.D."/>
            <person name="Saito Y."/>
            <person name="Kuwahara H."/>
            <person name="Kozuka-Hata H."/>
            <person name="Shin-I T."/>
            <person name="Minakuchi Y."/>
            <person name="Ohishi K."/>
            <person name="Motoyama A."/>
            <person name="Aizu T."/>
            <person name="Enomoto A."/>
            <person name="Kondo K."/>
            <person name="Tanaka S."/>
            <person name="Hara Y."/>
            <person name="Koshikawa S."/>
            <person name="Sagara H."/>
            <person name="Miura T."/>
            <person name="Yokobori S."/>
            <person name="Miyagawa K."/>
            <person name="Suzuki Y."/>
            <person name="Kubo T."/>
            <person name="Oyama M."/>
            <person name="Kohara Y."/>
            <person name="Fujiyama A."/>
            <person name="Arakawa K."/>
            <person name="Katayama T."/>
            <person name="Toyoda A."/>
            <person name="Kunieda T."/>
        </authorList>
    </citation>
    <scope>NUCLEOTIDE SEQUENCE [LARGE SCALE GENOMIC DNA]</scope>
    <source>
        <strain evidence="2 3">YOKOZUNA-1</strain>
    </source>
</reference>
<dbReference type="EMBL" id="BDGG01000006">
    <property type="protein sequence ID" value="GAV00244.1"/>
    <property type="molecule type" value="Genomic_DNA"/>
</dbReference>
<feature type="domain" description="F-box" evidence="1">
    <location>
        <begin position="35"/>
        <end position="81"/>
    </location>
</feature>
<dbReference type="Proteomes" id="UP000186922">
    <property type="component" value="Unassembled WGS sequence"/>
</dbReference>
<keyword evidence="3" id="KW-1185">Reference proteome</keyword>
<dbReference type="SUPFAM" id="SSF81383">
    <property type="entry name" value="F-box domain"/>
    <property type="match status" value="1"/>
</dbReference>
<organism evidence="2 3">
    <name type="scientific">Ramazzottius varieornatus</name>
    <name type="common">Water bear</name>
    <name type="synonym">Tardigrade</name>
    <dbReference type="NCBI Taxonomy" id="947166"/>
    <lineage>
        <taxon>Eukaryota</taxon>
        <taxon>Metazoa</taxon>
        <taxon>Ecdysozoa</taxon>
        <taxon>Tardigrada</taxon>
        <taxon>Eutardigrada</taxon>
        <taxon>Parachela</taxon>
        <taxon>Hypsibioidea</taxon>
        <taxon>Ramazzottiidae</taxon>
        <taxon>Ramazzottius</taxon>
    </lineage>
</organism>
<dbReference type="Pfam" id="PF00646">
    <property type="entry name" value="F-box"/>
    <property type="match status" value="1"/>
</dbReference>
<dbReference type="InterPro" id="IPR001810">
    <property type="entry name" value="F-box_dom"/>
</dbReference>
<dbReference type="InterPro" id="IPR036047">
    <property type="entry name" value="F-box-like_dom_sf"/>
</dbReference>
<accession>A0A1D1VMV8</accession>
<evidence type="ECO:0000259" key="1">
    <source>
        <dbReference type="PROSITE" id="PS50181"/>
    </source>
</evidence>
<sequence>MPDTSIEDTTMRWSCDREAVVETPKSSVDKGTGPLSGFEDMPEMLLQDLLLHLDSLERPAVRRVCRQWNSVLSRPTAYRAMACYIPVEADLTLMKSSKKGRKRTLGDVAPDHSVVLINGRSASQYKRVLTSIARKGKPYVRSLLFYGNFLPQSETKGELWGNQNCSFDGCKIRAQLLKVFSYASDEYCPLGRISFVNCSLFIGELAGRWKTFERIKPTIILQNVALREVVRFFAFYQSFNHFAEIPIVVSGREMLDVAAFLQNQNAIEDGFRQSVDADYFDPEVHRDISETVLHNDKNACMLFWPLLEKYVPKPDVEKIVEWRTTLTGKRISRRVSVAFRDYLKLFDPTNYKEQDKLVMEKVDFTQVKPLVWLMMEALINSPLRRLTET</sequence>
<name>A0A1D1VMV8_RAMVA</name>
<protein>
    <recommendedName>
        <fullName evidence="1">F-box domain-containing protein</fullName>
    </recommendedName>
</protein>